<feature type="repeat" description="TPR" evidence="10">
    <location>
        <begin position="431"/>
        <end position="464"/>
    </location>
</feature>
<dbReference type="GO" id="GO:0005741">
    <property type="term" value="C:mitochondrial outer membrane"/>
    <property type="evidence" value="ECO:0007669"/>
    <property type="project" value="UniProtKB-SubCell"/>
</dbReference>
<dbReference type="Pfam" id="PF13432">
    <property type="entry name" value="TPR_16"/>
    <property type="match status" value="1"/>
</dbReference>
<keyword evidence="11" id="KW-0175">Coiled coil</keyword>
<dbReference type="GO" id="GO:0045039">
    <property type="term" value="P:protein insertion into mitochondrial inner membrane"/>
    <property type="evidence" value="ECO:0007669"/>
    <property type="project" value="TreeGrafter"/>
</dbReference>
<dbReference type="EMBL" id="JBBCAQ010000036">
    <property type="protein sequence ID" value="KAK7575639.1"/>
    <property type="molecule type" value="Genomic_DNA"/>
</dbReference>
<evidence type="ECO:0000256" key="7">
    <source>
        <dbReference type="ARBA" id="ARBA00023128"/>
    </source>
</evidence>
<keyword evidence="8" id="KW-0472">Membrane</keyword>
<evidence type="ECO:0000256" key="8">
    <source>
        <dbReference type="ARBA" id="ARBA00023136"/>
    </source>
</evidence>
<evidence type="ECO:0000313" key="13">
    <source>
        <dbReference type="Proteomes" id="UP001367676"/>
    </source>
</evidence>
<evidence type="ECO:0008006" key="14">
    <source>
        <dbReference type="Google" id="ProtNLM"/>
    </source>
</evidence>
<evidence type="ECO:0000313" key="12">
    <source>
        <dbReference type="EMBL" id="KAK7575639.1"/>
    </source>
</evidence>
<evidence type="ECO:0000256" key="3">
    <source>
        <dbReference type="ARBA" id="ARBA00022737"/>
    </source>
</evidence>
<keyword evidence="13" id="KW-1185">Reference proteome</keyword>
<dbReference type="Pfam" id="PF13181">
    <property type="entry name" value="TPR_8"/>
    <property type="match status" value="2"/>
</dbReference>
<dbReference type="AlphaFoldDB" id="A0AAN9T9R7"/>
<dbReference type="Gene3D" id="1.25.40.10">
    <property type="entry name" value="Tetratricopeptide repeat domain"/>
    <property type="match status" value="2"/>
</dbReference>
<evidence type="ECO:0000256" key="11">
    <source>
        <dbReference type="SAM" id="Coils"/>
    </source>
</evidence>
<dbReference type="SMART" id="SM00028">
    <property type="entry name" value="TPR"/>
    <property type="match status" value="8"/>
</dbReference>
<evidence type="ECO:0000256" key="1">
    <source>
        <dbReference type="ARBA" id="ARBA00004572"/>
    </source>
</evidence>
<keyword evidence="3" id="KW-0677">Repeat</keyword>
<dbReference type="GO" id="GO:0008320">
    <property type="term" value="F:protein transmembrane transporter activity"/>
    <property type="evidence" value="ECO:0007669"/>
    <property type="project" value="TreeGrafter"/>
</dbReference>
<protein>
    <recommendedName>
        <fullName evidence="14">Mitochondrial import receptor subunit TOM70</fullName>
    </recommendedName>
</protein>
<dbReference type="GO" id="GO:0030150">
    <property type="term" value="P:protein import into mitochondrial matrix"/>
    <property type="evidence" value="ECO:0007669"/>
    <property type="project" value="TreeGrafter"/>
</dbReference>
<gene>
    <name evidence="12" type="ORF">V9T40_011925</name>
</gene>
<evidence type="ECO:0000256" key="2">
    <source>
        <dbReference type="ARBA" id="ARBA00022692"/>
    </source>
</evidence>
<dbReference type="SUPFAM" id="SSF48452">
    <property type="entry name" value="TPR-like"/>
    <property type="match status" value="1"/>
</dbReference>
<keyword evidence="7" id="KW-0496">Mitochondrion</keyword>
<name>A0AAN9T9R7_9HEMI</name>
<dbReference type="Proteomes" id="UP001367676">
    <property type="component" value="Unassembled WGS sequence"/>
</dbReference>
<dbReference type="InterPro" id="IPR011990">
    <property type="entry name" value="TPR-like_helical_dom_sf"/>
</dbReference>
<evidence type="ECO:0000256" key="4">
    <source>
        <dbReference type="ARBA" id="ARBA00022787"/>
    </source>
</evidence>
<evidence type="ECO:0000256" key="9">
    <source>
        <dbReference type="ARBA" id="ARBA00038030"/>
    </source>
</evidence>
<keyword evidence="5 10" id="KW-0802">TPR repeat</keyword>
<keyword evidence="4" id="KW-1000">Mitochondrion outer membrane</keyword>
<feature type="coiled-coil region" evidence="11">
    <location>
        <begin position="260"/>
        <end position="287"/>
    </location>
</feature>
<comment type="similarity">
    <text evidence="9">Belongs to the Tom70 family.</text>
</comment>
<comment type="subcellular location">
    <subcellularLocation>
        <location evidence="1">Mitochondrion outer membrane</location>
        <topology evidence="1">Single-pass membrane protein</topology>
    </subcellularLocation>
</comment>
<dbReference type="GO" id="GO:0030943">
    <property type="term" value="F:mitochondrion targeting sequence binding"/>
    <property type="evidence" value="ECO:0007669"/>
    <property type="project" value="TreeGrafter"/>
</dbReference>
<keyword evidence="2" id="KW-0812">Transmembrane</keyword>
<dbReference type="PROSITE" id="PS50005">
    <property type="entry name" value="TPR"/>
    <property type="match status" value="3"/>
</dbReference>
<evidence type="ECO:0000256" key="10">
    <source>
        <dbReference type="PROSITE-ProRule" id="PRU00339"/>
    </source>
</evidence>
<comment type="caution">
    <text evidence="12">The sequence shown here is derived from an EMBL/GenBank/DDBJ whole genome shotgun (WGS) entry which is preliminary data.</text>
</comment>
<accession>A0AAN9T9R7</accession>
<sequence>MGTFSKLLPQDSLPKWQVALLASIPVAFGLGYLYYRFNVNTKELIVVNKVSKDKKTVKVTDCLENDEPVEVPASKRAENLKNEGNVCFKAGDYEKAVQFYTEAIKIVPPDDKPQQATFFQNRAAAHERLNNLDKVIEDCTTALKLNKYYSKAMLRRAKAAEKQNNLDLSLEDLATACILERFQNNDNVNELDRVAKAAASRDVEDFTKNHEPKLPSRFFIKTYVSTYQHGSAVDKVDLNDPISVKLLEKLKEVEQALLSSQDITEQCSDLIKKCEEAKQEIIRAEALLLRATYNILSKQSEKAFEDLEKIITDENVDPRVRVNALIRRATLHQHSGDTKKREDDFQAAVAIDENNPDIYHHWGQIHLILDNLTESVNNFRKATALDPNFVVSAVQHCFTEYKLAVLEKNTDNMLLFLNEFKNIIKKFPDNIECLTLYAQVLTERQDFSEAAKLFDEAIKREPKNAALLVHKALLVLQWKADVETAKSLIHKALELDSDCEFAYETIATIEMQLNDLNKAVDYFNEAIKRFTSKDELMHLFCLRNSANAQIKAEKRVGRLSMPFNFS</sequence>
<evidence type="ECO:0000256" key="5">
    <source>
        <dbReference type="ARBA" id="ARBA00022803"/>
    </source>
</evidence>
<keyword evidence="6" id="KW-1133">Transmembrane helix</keyword>
<evidence type="ECO:0000256" key="6">
    <source>
        <dbReference type="ARBA" id="ARBA00022989"/>
    </source>
</evidence>
<organism evidence="12 13">
    <name type="scientific">Parthenolecanium corni</name>
    <dbReference type="NCBI Taxonomy" id="536013"/>
    <lineage>
        <taxon>Eukaryota</taxon>
        <taxon>Metazoa</taxon>
        <taxon>Ecdysozoa</taxon>
        <taxon>Arthropoda</taxon>
        <taxon>Hexapoda</taxon>
        <taxon>Insecta</taxon>
        <taxon>Pterygota</taxon>
        <taxon>Neoptera</taxon>
        <taxon>Paraneoptera</taxon>
        <taxon>Hemiptera</taxon>
        <taxon>Sternorrhyncha</taxon>
        <taxon>Coccoidea</taxon>
        <taxon>Coccidae</taxon>
        <taxon>Parthenolecanium</taxon>
    </lineage>
</organism>
<dbReference type="InterPro" id="IPR019734">
    <property type="entry name" value="TPR_rpt"/>
</dbReference>
<feature type="repeat" description="TPR" evidence="10">
    <location>
        <begin position="356"/>
        <end position="389"/>
    </location>
</feature>
<dbReference type="PANTHER" id="PTHR46208:SF1">
    <property type="entry name" value="MITOCHONDRIAL IMPORT RECEPTOR SUBUNIT TOM70"/>
    <property type="match status" value="1"/>
</dbReference>
<reference evidence="12 13" key="1">
    <citation type="submission" date="2024-03" db="EMBL/GenBank/DDBJ databases">
        <title>Adaptation during the transition from Ophiocordyceps entomopathogen to insect associate is accompanied by gene loss and intensified selection.</title>
        <authorList>
            <person name="Ward C.M."/>
            <person name="Onetto C.A."/>
            <person name="Borneman A.R."/>
        </authorList>
    </citation>
    <scope>NUCLEOTIDE SEQUENCE [LARGE SCALE GENOMIC DNA]</scope>
    <source>
        <strain evidence="12">AWRI1</strain>
        <tissue evidence="12">Single Adult Female</tissue>
    </source>
</reference>
<proteinExistence type="inferred from homology"/>
<feature type="repeat" description="TPR" evidence="10">
    <location>
        <begin position="77"/>
        <end position="110"/>
    </location>
</feature>
<dbReference type="PANTHER" id="PTHR46208">
    <property type="entry name" value="MITOCHONDRIAL IMPORT RECEPTOR SUBUNIT TOM70"/>
    <property type="match status" value="1"/>
</dbReference>
<dbReference type="Pfam" id="PF00515">
    <property type="entry name" value="TPR_1"/>
    <property type="match status" value="1"/>
</dbReference>